<evidence type="ECO:0000256" key="1">
    <source>
        <dbReference type="ARBA" id="ARBA00004123"/>
    </source>
</evidence>
<dbReference type="Gene3D" id="1.10.10.60">
    <property type="entry name" value="Homeodomain-like"/>
    <property type="match status" value="1"/>
</dbReference>
<dbReference type="GO" id="GO:0000977">
    <property type="term" value="F:RNA polymerase II transcription regulatory region sequence-specific DNA binding"/>
    <property type="evidence" value="ECO:0007669"/>
    <property type="project" value="TreeGrafter"/>
</dbReference>
<dbReference type="GO" id="GO:0005634">
    <property type="term" value="C:nucleus"/>
    <property type="evidence" value="ECO:0007669"/>
    <property type="project" value="UniProtKB-SubCell"/>
</dbReference>
<dbReference type="InterPro" id="IPR001356">
    <property type="entry name" value="HD"/>
</dbReference>
<evidence type="ECO:0000256" key="2">
    <source>
        <dbReference type="PROSITE-ProRule" id="PRU00108"/>
    </source>
</evidence>
<dbReference type="CDD" id="cd00086">
    <property type="entry name" value="homeodomain"/>
    <property type="match status" value="1"/>
</dbReference>
<dbReference type="SMART" id="SM00389">
    <property type="entry name" value="HOX"/>
    <property type="match status" value="1"/>
</dbReference>
<evidence type="ECO:0000256" key="3">
    <source>
        <dbReference type="RuleBase" id="RU000682"/>
    </source>
</evidence>
<dbReference type="SUPFAM" id="SSF46689">
    <property type="entry name" value="Homeodomain-like"/>
    <property type="match status" value="1"/>
</dbReference>
<reference evidence="6 7" key="1">
    <citation type="submission" date="2015-08" db="EMBL/GenBank/DDBJ databases">
        <title>The genome of the Asian arowana (Scleropages formosus).</title>
        <authorList>
            <person name="Tan M.H."/>
            <person name="Gan H.M."/>
            <person name="Croft L.J."/>
            <person name="Austin C.M."/>
        </authorList>
    </citation>
    <scope>NUCLEOTIDE SEQUENCE [LARGE SCALE GENOMIC DNA]</scope>
    <source>
        <strain evidence="6">Aro1</strain>
    </source>
</reference>
<comment type="subcellular location">
    <subcellularLocation>
        <location evidence="1 2 3">Nucleus</location>
    </subcellularLocation>
</comment>
<keyword evidence="2 3" id="KW-0238">DNA-binding</keyword>
<comment type="caution">
    <text evidence="6">The sequence shown here is derived from an EMBL/GenBank/DDBJ whole genome shotgun (WGS) entry which is preliminary data.</text>
</comment>
<dbReference type="Pfam" id="PF03732">
    <property type="entry name" value="Retrotrans_gag"/>
    <property type="match status" value="1"/>
</dbReference>
<feature type="domain" description="Homeobox" evidence="5">
    <location>
        <begin position="268"/>
        <end position="328"/>
    </location>
</feature>
<dbReference type="SUPFAM" id="SSF57756">
    <property type="entry name" value="Retrovirus zinc finger-like domains"/>
    <property type="match status" value="1"/>
</dbReference>
<dbReference type="GO" id="GO:0008270">
    <property type="term" value="F:zinc ion binding"/>
    <property type="evidence" value="ECO:0007669"/>
    <property type="project" value="InterPro"/>
</dbReference>
<dbReference type="PANTHER" id="PTHR24329:SF340">
    <property type="entry name" value="ARISTALESS RELATED HOMEOBOX"/>
    <property type="match status" value="1"/>
</dbReference>
<name>A0A0P7YGY1_SCLFO</name>
<feature type="region of interest" description="Disordered" evidence="4">
    <location>
        <begin position="328"/>
        <end position="394"/>
    </location>
</feature>
<dbReference type="InterPro" id="IPR036875">
    <property type="entry name" value="Znf_CCHC_sf"/>
</dbReference>
<dbReference type="PROSITE" id="PS50071">
    <property type="entry name" value="HOMEOBOX_2"/>
    <property type="match status" value="1"/>
</dbReference>
<evidence type="ECO:0000259" key="5">
    <source>
        <dbReference type="PROSITE" id="PS50071"/>
    </source>
</evidence>
<dbReference type="InterPro" id="IPR050649">
    <property type="entry name" value="Paired_Homeobox_TFs"/>
</dbReference>
<feature type="DNA-binding region" description="Homeobox" evidence="2">
    <location>
        <begin position="270"/>
        <end position="329"/>
    </location>
</feature>
<keyword evidence="2 3" id="KW-0371">Homeobox</keyword>
<keyword evidence="2 3" id="KW-0539">Nucleus</keyword>
<dbReference type="PANTHER" id="PTHR24329">
    <property type="entry name" value="HOMEOBOX PROTEIN ARISTALESS"/>
    <property type="match status" value="1"/>
</dbReference>
<dbReference type="Proteomes" id="UP000034805">
    <property type="component" value="Unassembled WGS sequence"/>
</dbReference>
<feature type="non-terminal residue" evidence="6">
    <location>
        <position position="1"/>
    </location>
</feature>
<proteinExistence type="predicted"/>
<protein>
    <submittedName>
        <fullName evidence="6">Homeobox protein MIXL1-like</fullName>
    </submittedName>
</protein>
<dbReference type="EMBL" id="JARO02005784">
    <property type="protein sequence ID" value="KPP66234.1"/>
    <property type="molecule type" value="Genomic_DNA"/>
</dbReference>
<gene>
    <name evidence="6" type="ORF">Z043_115288</name>
</gene>
<dbReference type="STRING" id="113540.ENSSFOP00015067620"/>
<sequence length="550" mass="61165">ALEWATAVWGRCSQHTYEDFKAQFQAMFGLTHAHQAATEHLFNLEQGERSAAEYTLEFLILAEHRGWDTNARLACFRHGLHPWLRRELSLWGKRWTLDQFIETAIALDNLTRKGEPATGPARKLQVKPLQGTKSLPLRQGCLTPAEHQRWFRDRLCLYCGIPGHFGVHCPIRPEPQVSGMLRCNRLNVPMVLSWGKHTLAVQAMVDSGAAGSFIDATFTKTHQVPTVRCATCLRWDFCQDLTRAQATEPEPPGKPAAVPSTTDRMALKFHRRKRTKFTEQQIQLLEEVFSNTRYPDVYLRERLEACTGLPEPRIQVWFQNRRAKCRRQTRTRAAVRPHSAAGGPGGPSARLAPPRTGSRAEKRNMGGLALGSDRRPQAHPQNATKDIVGSGPQSHNFGRYGVGRGLGTATGDLGPECPQLHSSGSMMERSGGEPHHRRDEGYCAKSQQGNVEEELVENVLLGFDNFPPNKTIGPEMKVLIPAMPSPAALSRSSPAHMSPGEPLKTRGIFARFPPVAESARSGLETEAEVEAPWRGSDWRPAVTSAFGHFI</sequence>
<dbReference type="InterPro" id="IPR005162">
    <property type="entry name" value="Retrotrans_gag_dom"/>
</dbReference>
<dbReference type="InterPro" id="IPR009057">
    <property type="entry name" value="Homeodomain-like_sf"/>
</dbReference>
<evidence type="ECO:0000313" key="6">
    <source>
        <dbReference type="EMBL" id="KPP66234.1"/>
    </source>
</evidence>
<dbReference type="Pfam" id="PF00046">
    <property type="entry name" value="Homeodomain"/>
    <property type="match status" value="1"/>
</dbReference>
<evidence type="ECO:0000256" key="4">
    <source>
        <dbReference type="SAM" id="MobiDB-lite"/>
    </source>
</evidence>
<accession>A0A0P7YGY1</accession>
<dbReference type="GO" id="GO:0000981">
    <property type="term" value="F:DNA-binding transcription factor activity, RNA polymerase II-specific"/>
    <property type="evidence" value="ECO:0007669"/>
    <property type="project" value="TreeGrafter"/>
</dbReference>
<dbReference type="AlphaFoldDB" id="A0A0P7YGY1"/>
<evidence type="ECO:0000313" key="7">
    <source>
        <dbReference type="Proteomes" id="UP000034805"/>
    </source>
</evidence>
<organism evidence="6 7">
    <name type="scientific">Scleropages formosus</name>
    <name type="common">Asian bonytongue</name>
    <name type="synonym">Osteoglossum formosum</name>
    <dbReference type="NCBI Taxonomy" id="113540"/>
    <lineage>
        <taxon>Eukaryota</taxon>
        <taxon>Metazoa</taxon>
        <taxon>Chordata</taxon>
        <taxon>Craniata</taxon>
        <taxon>Vertebrata</taxon>
        <taxon>Euteleostomi</taxon>
        <taxon>Actinopterygii</taxon>
        <taxon>Neopterygii</taxon>
        <taxon>Teleostei</taxon>
        <taxon>Osteoglossocephala</taxon>
        <taxon>Osteoglossomorpha</taxon>
        <taxon>Osteoglossiformes</taxon>
        <taxon>Osteoglossidae</taxon>
        <taxon>Scleropages</taxon>
    </lineage>
</organism>